<accession>D8PJY2</accession>
<gene>
    <name evidence="2" type="ORF">SCHCODRAFT_103055</name>
</gene>
<keyword evidence="3" id="KW-1185">Reference proteome</keyword>
<dbReference type="VEuPathDB" id="FungiDB:SCHCODRAFT_02576564"/>
<dbReference type="GeneID" id="9588281"/>
<evidence type="ECO:0000256" key="1">
    <source>
        <dbReference type="SAM" id="Coils"/>
    </source>
</evidence>
<name>D8PJY2_SCHCM</name>
<feature type="non-terminal residue" evidence="2">
    <location>
        <position position="205"/>
    </location>
</feature>
<dbReference type="KEGG" id="scm:SCHCO_02576564"/>
<dbReference type="Proteomes" id="UP000007431">
    <property type="component" value="Unassembled WGS sequence"/>
</dbReference>
<dbReference type="RefSeq" id="XP_003038155.1">
    <property type="nucleotide sequence ID" value="XM_003038109.1"/>
</dbReference>
<organism evidence="3">
    <name type="scientific">Schizophyllum commune (strain H4-8 / FGSC 9210)</name>
    <name type="common">Split gill fungus</name>
    <dbReference type="NCBI Taxonomy" id="578458"/>
    <lineage>
        <taxon>Eukaryota</taxon>
        <taxon>Fungi</taxon>
        <taxon>Dikarya</taxon>
        <taxon>Basidiomycota</taxon>
        <taxon>Agaricomycotina</taxon>
        <taxon>Agaricomycetes</taxon>
        <taxon>Agaricomycetidae</taxon>
        <taxon>Agaricales</taxon>
        <taxon>Schizophyllaceae</taxon>
        <taxon>Schizophyllum</taxon>
    </lineage>
</organism>
<evidence type="ECO:0000313" key="3">
    <source>
        <dbReference type="Proteomes" id="UP000007431"/>
    </source>
</evidence>
<dbReference type="AlphaFoldDB" id="D8PJY2"/>
<evidence type="ECO:0000313" key="2">
    <source>
        <dbReference type="EMBL" id="EFJ03253.1"/>
    </source>
</evidence>
<dbReference type="InParanoid" id="D8PJY2"/>
<reference evidence="2 3" key="1">
    <citation type="journal article" date="2010" name="Nat. Biotechnol.">
        <title>Genome sequence of the model mushroom Schizophyllum commune.</title>
        <authorList>
            <person name="Ohm R.A."/>
            <person name="de Jong J.F."/>
            <person name="Lugones L.G."/>
            <person name="Aerts A."/>
            <person name="Kothe E."/>
            <person name="Stajich J.E."/>
            <person name="de Vries R.P."/>
            <person name="Record E."/>
            <person name="Levasseur A."/>
            <person name="Baker S.E."/>
            <person name="Bartholomew K.A."/>
            <person name="Coutinho P.M."/>
            <person name="Erdmann S."/>
            <person name="Fowler T.J."/>
            <person name="Gathman A.C."/>
            <person name="Lombard V."/>
            <person name="Henrissat B."/>
            <person name="Knabe N."/>
            <person name="Kuees U."/>
            <person name="Lilly W.W."/>
            <person name="Lindquist E."/>
            <person name="Lucas S."/>
            <person name="Magnuson J.K."/>
            <person name="Piumi F."/>
            <person name="Raudaskoski M."/>
            <person name="Salamov A."/>
            <person name="Schmutz J."/>
            <person name="Schwarze F.W.M.R."/>
            <person name="vanKuyk P.A."/>
            <person name="Horton J.S."/>
            <person name="Grigoriev I.V."/>
            <person name="Woesten H.A.B."/>
        </authorList>
    </citation>
    <scope>NUCLEOTIDE SEQUENCE [LARGE SCALE GENOMIC DNA]</scope>
    <source>
        <strain evidence="3">H4-8 / FGSC 9210</strain>
    </source>
</reference>
<dbReference type="EMBL" id="GL377302">
    <property type="protein sequence ID" value="EFJ03253.1"/>
    <property type="molecule type" value="Genomic_DNA"/>
</dbReference>
<protein>
    <submittedName>
        <fullName evidence="2">Uncharacterized protein</fullName>
    </submittedName>
</protein>
<keyword evidence="1" id="KW-0175">Coiled coil</keyword>
<proteinExistence type="predicted"/>
<dbReference type="HOGENOM" id="CLU_1338187_0_0_1"/>
<sequence>MLPFPGSRLPRTFNRLARASLLASRPRLFTVFGKFWFRPNKLFRRNPALPCPVLPVTSPLIRTAPSGHDSYARYLPSISRKQASCTPKKPDNAPCSNPICIDLRTRASPAPSRAAPKPARVVLQRYRARHDTHLPDRFGAMGGTQGLQLLHSSLEHEQASDKALARIAELEAEVDRLQAEHSVRGAGTNGAAALHGGSGAWWKFW</sequence>
<feature type="coiled-coil region" evidence="1">
    <location>
        <begin position="153"/>
        <end position="180"/>
    </location>
</feature>
<dbReference type="OrthoDB" id="3359404at2759"/>